<feature type="domain" description="PDZ" evidence="12">
    <location>
        <begin position="135"/>
        <end position="203"/>
    </location>
</feature>
<evidence type="ECO:0000256" key="7">
    <source>
        <dbReference type="ARBA" id="ARBA00022833"/>
    </source>
</evidence>
<evidence type="ECO:0000256" key="4">
    <source>
        <dbReference type="ARBA" id="ARBA00022670"/>
    </source>
</evidence>
<keyword evidence="10 11" id="KW-0472">Membrane</keyword>
<keyword evidence="4 13" id="KW-0645">Protease</keyword>
<evidence type="ECO:0000313" key="13">
    <source>
        <dbReference type="EMBL" id="OKL43539.1"/>
    </source>
</evidence>
<dbReference type="InterPro" id="IPR008915">
    <property type="entry name" value="Peptidase_M50"/>
</dbReference>
<dbReference type="NCBIfam" id="TIGR00054">
    <property type="entry name" value="RIP metalloprotease RseP"/>
    <property type="match status" value="1"/>
</dbReference>
<evidence type="ECO:0000256" key="10">
    <source>
        <dbReference type="ARBA" id="ARBA00023136"/>
    </source>
</evidence>
<organism evidence="13 14">
    <name type="scientific">Pseudovibrio exalbescens</name>
    <dbReference type="NCBI Taxonomy" id="197461"/>
    <lineage>
        <taxon>Bacteria</taxon>
        <taxon>Pseudomonadati</taxon>
        <taxon>Pseudomonadota</taxon>
        <taxon>Alphaproteobacteria</taxon>
        <taxon>Hyphomicrobiales</taxon>
        <taxon>Stappiaceae</taxon>
        <taxon>Pseudovibrio</taxon>
    </lineage>
</organism>
<dbReference type="SMART" id="SM00228">
    <property type="entry name" value="PDZ"/>
    <property type="match status" value="1"/>
</dbReference>
<evidence type="ECO:0000259" key="12">
    <source>
        <dbReference type="SMART" id="SM00228"/>
    </source>
</evidence>
<comment type="cofactor">
    <cofactor evidence="1 11">
        <name>Zn(2+)</name>
        <dbReference type="ChEBI" id="CHEBI:29105"/>
    </cofactor>
</comment>
<comment type="similarity">
    <text evidence="3 11">Belongs to the peptidase M50B family.</text>
</comment>
<dbReference type="Pfam" id="PF17820">
    <property type="entry name" value="PDZ_6"/>
    <property type="match status" value="1"/>
</dbReference>
<evidence type="ECO:0000256" key="11">
    <source>
        <dbReference type="RuleBase" id="RU362031"/>
    </source>
</evidence>
<proteinExistence type="inferred from homology"/>
<dbReference type="CDD" id="cd23081">
    <property type="entry name" value="cpPDZ_EcRseP-like"/>
    <property type="match status" value="1"/>
</dbReference>
<dbReference type="InterPro" id="IPR001478">
    <property type="entry name" value="PDZ"/>
</dbReference>
<evidence type="ECO:0000256" key="8">
    <source>
        <dbReference type="ARBA" id="ARBA00022989"/>
    </source>
</evidence>
<feature type="transmembrane region" description="Helical" evidence="11">
    <location>
        <begin position="115"/>
        <end position="140"/>
    </location>
</feature>
<dbReference type="Proteomes" id="UP000185783">
    <property type="component" value="Unassembled WGS sequence"/>
</dbReference>
<gene>
    <name evidence="13" type="ORF">A3843_12930</name>
</gene>
<dbReference type="InterPro" id="IPR041489">
    <property type="entry name" value="PDZ_6"/>
</dbReference>
<keyword evidence="14" id="KW-1185">Reference proteome</keyword>
<sequence>MELLSSVLGGTLGYIIPFLFVLTVVVFFHELGHFLVARWCGVKVDAFSIGFGPELTGRFDKKGTRWKLCAIPLGGYVRFAGDENEASVPDQDALANMSEEDRKGAFQAKPVWQRAAVVAAGPFANFLLAIVIFAGLFGFYGKVETVPRVDVVREDSAAAAAGIKPGDVIVSVDGTPIASFSDLQRAVSVNAGIPLLIGIDREGAFIEVTATPERREITDQFGNTQKVGILGIQRNTTADDVTVKRFGPLEAVAEGVRETWFIIERTGGYIAGLFAGREDPDQLGGPIRVAQMSGQVASIGILPLINLTALLSVSIGLLNLLPVPMLDGGHLLFYAAEAIRGKPLGPKVQEYGFRIGITLVLMLMVFATWNDLRLLISP</sequence>
<dbReference type="SUPFAM" id="SSF50156">
    <property type="entry name" value="PDZ domain-like"/>
    <property type="match status" value="1"/>
</dbReference>
<dbReference type="InterPro" id="IPR036034">
    <property type="entry name" value="PDZ_sf"/>
</dbReference>
<evidence type="ECO:0000256" key="2">
    <source>
        <dbReference type="ARBA" id="ARBA00004141"/>
    </source>
</evidence>
<protein>
    <recommendedName>
        <fullName evidence="11">Zinc metalloprotease</fullName>
        <ecNumber evidence="11">3.4.24.-</ecNumber>
    </recommendedName>
</protein>
<keyword evidence="6 11" id="KW-0378">Hydrolase</keyword>
<evidence type="ECO:0000256" key="3">
    <source>
        <dbReference type="ARBA" id="ARBA00007931"/>
    </source>
</evidence>
<dbReference type="GO" id="GO:0016020">
    <property type="term" value="C:membrane"/>
    <property type="evidence" value="ECO:0007669"/>
    <property type="project" value="UniProtKB-SubCell"/>
</dbReference>
<keyword evidence="8 11" id="KW-1133">Transmembrane helix</keyword>
<dbReference type="InterPro" id="IPR004387">
    <property type="entry name" value="Pept_M50_Zn"/>
</dbReference>
<keyword evidence="11" id="KW-0479">Metal-binding</keyword>
<dbReference type="STRING" id="197461.A3843_12930"/>
<evidence type="ECO:0000256" key="5">
    <source>
        <dbReference type="ARBA" id="ARBA00022692"/>
    </source>
</evidence>
<comment type="caution">
    <text evidence="13">The sequence shown here is derived from an EMBL/GenBank/DDBJ whole genome shotgun (WGS) entry which is preliminary data.</text>
</comment>
<dbReference type="PANTHER" id="PTHR42837:SF2">
    <property type="entry name" value="MEMBRANE METALLOPROTEASE ARASP2, CHLOROPLASTIC-RELATED"/>
    <property type="match status" value="1"/>
</dbReference>
<dbReference type="Gene3D" id="2.30.42.10">
    <property type="match status" value="1"/>
</dbReference>
<evidence type="ECO:0000313" key="14">
    <source>
        <dbReference type="Proteomes" id="UP000185783"/>
    </source>
</evidence>
<comment type="subcellular location">
    <subcellularLocation>
        <location evidence="2">Membrane</location>
        <topology evidence="2">Multi-pass membrane protein</topology>
    </subcellularLocation>
</comment>
<dbReference type="GO" id="GO:0004222">
    <property type="term" value="F:metalloendopeptidase activity"/>
    <property type="evidence" value="ECO:0007669"/>
    <property type="project" value="InterPro"/>
</dbReference>
<dbReference type="RefSeq" id="WP_028480916.1">
    <property type="nucleotide sequence ID" value="NZ_LVVZ01000019.1"/>
</dbReference>
<dbReference type="PANTHER" id="PTHR42837">
    <property type="entry name" value="REGULATOR OF SIGMA-E PROTEASE RSEP"/>
    <property type="match status" value="1"/>
</dbReference>
<reference evidence="13 14" key="1">
    <citation type="submission" date="2016-03" db="EMBL/GenBank/DDBJ databases">
        <title>Genome sequence of Nesiotobacter sp. nov., a moderately halophilic alphaproteobacterium isolated from the Yellow Sea, China.</title>
        <authorList>
            <person name="Zhang G."/>
            <person name="Zhang R."/>
        </authorList>
    </citation>
    <scope>NUCLEOTIDE SEQUENCE [LARGE SCALE GENOMIC DNA]</scope>
    <source>
        <strain evidence="13 14">WB1-6</strain>
    </source>
</reference>
<dbReference type="GO" id="GO:0046872">
    <property type="term" value="F:metal ion binding"/>
    <property type="evidence" value="ECO:0007669"/>
    <property type="project" value="UniProtKB-KW"/>
</dbReference>
<feature type="transmembrane region" description="Helical" evidence="11">
    <location>
        <begin position="7"/>
        <end position="28"/>
    </location>
</feature>
<dbReference type="CDD" id="cd06163">
    <property type="entry name" value="S2P-M50_PDZ_RseP-like"/>
    <property type="match status" value="1"/>
</dbReference>
<name>A0A1U7JFM5_9HYPH</name>
<accession>A0A1U7JFM5</accession>
<dbReference type="Pfam" id="PF02163">
    <property type="entry name" value="Peptidase_M50"/>
    <property type="match status" value="1"/>
</dbReference>
<dbReference type="EC" id="3.4.24.-" evidence="11"/>
<dbReference type="EMBL" id="LVVZ01000019">
    <property type="protein sequence ID" value="OKL43539.1"/>
    <property type="molecule type" value="Genomic_DNA"/>
</dbReference>
<evidence type="ECO:0000256" key="6">
    <source>
        <dbReference type="ARBA" id="ARBA00022801"/>
    </source>
</evidence>
<feature type="transmembrane region" description="Helical" evidence="11">
    <location>
        <begin position="351"/>
        <end position="369"/>
    </location>
</feature>
<feature type="transmembrane region" description="Helical" evidence="11">
    <location>
        <begin position="296"/>
        <end position="321"/>
    </location>
</feature>
<evidence type="ECO:0000256" key="1">
    <source>
        <dbReference type="ARBA" id="ARBA00001947"/>
    </source>
</evidence>
<keyword evidence="5 11" id="KW-0812">Transmembrane</keyword>
<evidence type="ECO:0000256" key="9">
    <source>
        <dbReference type="ARBA" id="ARBA00023049"/>
    </source>
</evidence>
<dbReference type="GO" id="GO:0006508">
    <property type="term" value="P:proteolysis"/>
    <property type="evidence" value="ECO:0007669"/>
    <property type="project" value="UniProtKB-KW"/>
</dbReference>
<dbReference type="AlphaFoldDB" id="A0A1U7JFM5"/>
<keyword evidence="7 11" id="KW-0862">Zinc</keyword>
<keyword evidence="9 11" id="KW-0482">Metalloprotease</keyword>